<protein>
    <submittedName>
        <fullName evidence="1">Uncharacterized protein</fullName>
    </submittedName>
</protein>
<dbReference type="Proteomes" id="UP000219565">
    <property type="component" value="Unassembled WGS sequence"/>
</dbReference>
<dbReference type="AlphaFoldDB" id="A0A285LUV5"/>
<gene>
    <name evidence="1" type="ORF">SAMN04244553_5672</name>
</gene>
<accession>A0A285LUV5</accession>
<sequence>MIAARYGYRFAGVRGVAVSALFGRAATPGSPAPAPAQLLSRQLRGLYGQSAPSRLGWPLEAIRTAHRHPSTALPVHAMPVPASPGETRQGLASSVHLRSEGSCTHPLRHRLQLSGLRGPRRRWRLSCSPALGRVLPRAEFGVYQIAMRRRPRAEFEGLPDHVALLAFRRHALPRFGVNPGRERPLRPPRSTRPRFLLHAPVGARAVSIPVAIQSSGGHVAPPAPVSRDARRYRIASCWCCYLPPKPSPTAARAGRSTWTCSPCRSSRRCATSW</sequence>
<proteinExistence type="predicted"/>
<evidence type="ECO:0000313" key="2">
    <source>
        <dbReference type="Proteomes" id="UP000219565"/>
    </source>
</evidence>
<reference evidence="2" key="1">
    <citation type="submission" date="2017-09" db="EMBL/GenBank/DDBJ databases">
        <authorList>
            <person name="Varghese N."/>
            <person name="Submissions S."/>
        </authorList>
    </citation>
    <scope>NUCLEOTIDE SEQUENCE [LARGE SCALE GENOMIC DNA]</scope>
    <source>
        <strain evidence="2">DSM 45537</strain>
    </source>
</reference>
<keyword evidence="2" id="KW-1185">Reference proteome</keyword>
<name>A0A285LUV5_9NOCA</name>
<organism evidence="1 2">
    <name type="scientific">Nocardia amikacinitolerans</name>
    <dbReference type="NCBI Taxonomy" id="756689"/>
    <lineage>
        <taxon>Bacteria</taxon>
        <taxon>Bacillati</taxon>
        <taxon>Actinomycetota</taxon>
        <taxon>Actinomycetes</taxon>
        <taxon>Mycobacteriales</taxon>
        <taxon>Nocardiaceae</taxon>
        <taxon>Nocardia</taxon>
    </lineage>
</organism>
<dbReference type="EMBL" id="OBEG01000006">
    <property type="protein sequence ID" value="SNY88688.1"/>
    <property type="molecule type" value="Genomic_DNA"/>
</dbReference>
<evidence type="ECO:0000313" key="1">
    <source>
        <dbReference type="EMBL" id="SNY88688.1"/>
    </source>
</evidence>